<evidence type="ECO:0000313" key="1">
    <source>
        <dbReference type="EMBL" id="CAI9964589.1"/>
    </source>
</evidence>
<evidence type="ECO:0000313" key="2">
    <source>
        <dbReference type="EMBL" id="CAL6098415.1"/>
    </source>
</evidence>
<dbReference type="Proteomes" id="UP001642409">
    <property type="component" value="Unassembled WGS sequence"/>
</dbReference>
<sequence length="171" mass="20376">MTRFTFGHAVCRHNHTEKASEEAFTWLNPFYTTYAESQCNKEKANLAGTRFLAGRFNRRTAALVQSIRLRQLGLDMFSTKTHYLAIILERTRMTVVQAFYILLIFRQLPLGRLVKLWYQTKLQMRSRTYAQQILILLFKSKQKHRCPSIQQNFGIEYHWRIYTEFESATRL</sequence>
<dbReference type="EMBL" id="CAXDID020000508">
    <property type="protein sequence ID" value="CAL6098415.1"/>
    <property type="molecule type" value="Genomic_DNA"/>
</dbReference>
<comment type="caution">
    <text evidence="1">The sequence shown here is derived from an EMBL/GenBank/DDBJ whole genome shotgun (WGS) entry which is preliminary data.</text>
</comment>
<reference evidence="1" key="1">
    <citation type="submission" date="2023-06" db="EMBL/GenBank/DDBJ databases">
        <authorList>
            <person name="Kurt Z."/>
        </authorList>
    </citation>
    <scope>NUCLEOTIDE SEQUENCE</scope>
</reference>
<organism evidence="1">
    <name type="scientific">Hexamita inflata</name>
    <dbReference type="NCBI Taxonomy" id="28002"/>
    <lineage>
        <taxon>Eukaryota</taxon>
        <taxon>Metamonada</taxon>
        <taxon>Diplomonadida</taxon>
        <taxon>Hexamitidae</taxon>
        <taxon>Hexamitinae</taxon>
        <taxon>Hexamita</taxon>
    </lineage>
</organism>
<proteinExistence type="predicted"/>
<name>A0AA86QRE0_9EUKA</name>
<dbReference type="AlphaFoldDB" id="A0AA86QRE0"/>
<accession>A0AA86QRE0</accession>
<gene>
    <name evidence="1" type="ORF">HINF_LOCUS52234</name>
    <name evidence="2" type="ORF">HINF_LOCUS69598</name>
</gene>
<reference evidence="2 3" key="2">
    <citation type="submission" date="2024-07" db="EMBL/GenBank/DDBJ databases">
        <authorList>
            <person name="Akdeniz Z."/>
        </authorList>
    </citation>
    <scope>NUCLEOTIDE SEQUENCE [LARGE SCALE GENOMIC DNA]</scope>
</reference>
<evidence type="ECO:0000313" key="3">
    <source>
        <dbReference type="Proteomes" id="UP001642409"/>
    </source>
</evidence>
<dbReference type="EMBL" id="CATOUU010000979">
    <property type="protein sequence ID" value="CAI9964589.1"/>
    <property type="molecule type" value="Genomic_DNA"/>
</dbReference>
<keyword evidence="3" id="KW-1185">Reference proteome</keyword>
<protein>
    <submittedName>
        <fullName evidence="2">Hypothetical_protein</fullName>
    </submittedName>
</protein>